<feature type="compositionally biased region" description="Basic and acidic residues" evidence="9">
    <location>
        <begin position="491"/>
        <end position="508"/>
    </location>
</feature>
<dbReference type="InterPro" id="IPR050138">
    <property type="entry name" value="DHOase/Allantoinase_Hydrolase"/>
</dbReference>
<reference evidence="12" key="1">
    <citation type="journal article" date="2019" name="Int. J. Syst. Evol. Microbiol.">
        <title>The Global Catalogue of Microorganisms (GCM) 10K type strain sequencing project: providing services to taxonomists for standard genome sequencing and annotation.</title>
        <authorList>
            <consortium name="The Broad Institute Genomics Platform"/>
            <consortium name="The Broad Institute Genome Sequencing Center for Infectious Disease"/>
            <person name="Wu L."/>
            <person name="Ma J."/>
        </authorList>
    </citation>
    <scope>NUCLEOTIDE SEQUENCE [LARGE SCALE GENOMIC DNA]</scope>
    <source>
        <strain evidence="12">NBRC 108725</strain>
    </source>
</reference>
<dbReference type="EMBL" id="AP027731">
    <property type="protein sequence ID" value="BDZ45667.1"/>
    <property type="molecule type" value="Genomic_DNA"/>
</dbReference>
<dbReference type="SUPFAM" id="SSF51556">
    <property type="entry name" value="Metallo-dependent hydrolases"/>
    <property type="match status" value="1"/>
</dbReference>
<protein>
    <recommendedName>
        <fullName evidence="5">allantoinase</fullName>
        <ecNumber evidence="5">3.5.2.5</ecNumber>
    </recommendedName>
</protein>
<keyword evidence="6" id="KW-0479">Metal-binding</keyword>
<comment type="similarity">
    <text evidence="3">Belongs to the metallo-dependent hydrolases superfamily. Allantoinase family.</text>
</comment>
<organism evidence="11 12">
    <name type="scientific">Naasia aerilata</name>
    <dbReference type="NCBI Taxonomy" id="1162966"/>
    <lineage>
        <taxon>Bacteria</taxon>
        <taxon>Bacillati</taxon>
        <taxon>Actinomycetota</taxon>
        <taxon>Actinomycetes</taxon>
        <taxon>Micrococcales</taxon>
        <taxon>Microbacteriaceae</taxon>
        <taxon>Naasia</taxon>
    </lineage>
</organism>
<comment type="cofactor">
    <cofactor evidence="1">
        <name>Zn(2+)</name>
        <dbReference type="ChEBI" id="CHEBI:29105"/>
    </cofactor>
</comment>
<keyword evidence="12" id="KW-1185">Reference proteome</keyword>
<comment type="subunit">
    <text evidence="4">Homotetramer.</text>
</comment>
<gene>
    <name evidence="11" type="ORF">GCM10025866_15760</name>
</gene>
<name>A0ABN6XL26_9MICO</name>
<dbReference type="InterPro" id="IPR032466">
    <property type="entry name" value="Metal_Hydrolase"/>
</dbReference>
<evidence type="ECO:0000256" key="1">
    <source>
        <dbReference type="ARBA" id="ARBA00001947"/>
    </source>
</evidence>
<accession>A0ABN6XL26</accession>
<evidence type="ECO:0000313" key="12">
    <source>
        <dbReference type="Proteomes" id="UP001321498"/>
    </source>
</evidence>
<evidence type="ECO:0000256" key="6">
    <source>
        <dbReference type="ARBA" id="ARBA00022723"/>
    </source>
</evidence>
<feature type="compositionally biased region" description="Basic residues" evidence="9">
    <location>
        <begin position="521"/>
        <end position="536"/>
    </location>
</feature>
<dbReference type="InterPro" id="IPR006680">
    <property type="entry name" value="Amidohydro-rel"/>
</dbReference>
<dbReference type="NCBIfam" id="TIGR03178">
    <property type="entry name" value="allantoinase"/>
    <property type="match status" value="1"/>
</dbReference>
<keyword evidence="8" id="KW-0862">Zinc</keyword>
<feature type="domain" description="Amidohydrolase-related" evidence="10">
    <location>
        <begin position="55"/>
        <end position="430"/>
    </location>
</feature>
<evidence type="ECO:0000256" key="2">
    <source>
        <dbReference type="ARBA" id="ARBA00004968"/>
    </source>
</evidence>
<feature type="compositionally biased region" description="Basic and acidic residues" evidence="9">
    <location>
        <begin position="448"/>
        <end position="457"/>
    </location>
</feature>
<dbReference type="Proteomes" id="UP001321498">
    <property type="component" value="Chromosome"/>
</dbReference>
<evidence type="ECO:0000313" key="11">
    <source>
        <dbReference type="EMBL" id="BDZ45667.1"/>
    </source>
</evidence>
<comment type="pathway">
    <text evidence="2">Nitrogen metabolism; (S)-allantoin degradation; allantoate from (S)-allantoin: step 1/1.</text>
</comment>
<dbReference type="Pfam" id="PF01979">
    <property type="entry name" value="Amidohydro_1"/>
    <property type="match status" value="1"/>
</dbReference>
<evidence type="ECO:0000256" key="5">
    <source>
        <dbReference type="ARBA" id="ARBA00012863"/>
    </source>
</evidence>
<dbReference type="PANTHER" id="PTHR43668">
    <property type="entry name" value="ALLANTOINASE"/>
    <property type="match status" value="1"/>
</dbReference>
<feature type="region of interest" description="Disordered" evidence="9">
    <location>
        <begin position="429"/>
        <end position="536"/>
    </location>
</feature>
<dbReference type="InterPro" id="IPR011059">
    <property type="entry name" value="Metal-dep_hydrolase_composite"/>
</dbReference>
<evidence type="ECO:0000256" key="9">
    <source>
        <dbReference type="SAM" id="MobiDB-lite"/>
    </source>
</evidence>
<evidence type="ECO:0000256" key="7">
    <source>
        <dbReference type="ARBA" id="ARBA00022801"/>
    </source>
</evidence>
<dbReference type="SUPFAM" id="SSF51338">
    <property type="entry name" value="Composite domain of metallo-dependent hydrolases"/>
    <property type="match status" value="1"/>
</dbReference>
<evidence type="ECO:0000259" key="10">
    <source>
        <dbReference type="Pfam" id="PF01979"/>
    </source>
</evidence>
<evidence type="ECO:0000256" key="8">
    <source>
        <dbReference type="ARBA" id="ARBA00022833"/>
    </source>
</evidence>
<dbReference type="EC" id="3.5.2.5" evidence="5"/>
<feature type="compositionally biased region" description="Low complexity" evidence="9">
    <location>
        <begin position="458"/>
        <end position="485"/>
    </location>
</feature>
<evidence type="ECO:0000256" key="4">
    <source>
        <dbReference type="ARBA" id="ARBA00011881"/>
    </source>
</evidence>
<evidence type="ECO:0000256" key="3">
    <source>
        <dbReference type="ARBA" id="ARBA00010368"/>
    </source>
</evidence>
<dbReference type="Gene3D" id="3.20.20.140">
    <property type="entry name" value="Metal-dependent hydrolases"/>
    <property type="match status" value="1"/>
</dbReference>
<sequence>MADELDRVIRGDRVLVDGVLRPAEVGIRDGRVVAIESLGAGLAAPELDRLAEDEVLLPGLVDTHVHINEPGRTEWEGFATATRAAAAGGVTTLLDMPLNSIPPTIDVPSLEAKRQAAAAGAVVDVGFWGGAVPSSLGHLRELHEAGVFGFKAFLAPSGVDEFPELSRAQLREALEEIASFGGLLIVHAEDPGVLDQSVNEGGRSYPRFVDSRPQEAETSAIEAVIDGVRATGARAHILHLSAASALPLLAAAKGEGLPITAETCPHYLTIDAEHIPDGATQYKCCPPIRDARNQDALWAGLLDGTIDLIVSDHSPSTPERKFAGDGDFAIAWGGIAGLQLGLSAVWSEARRRGIGLERVAGWMAERTAGFAGLVDKGRIAVGAAADLAVFAPDEPLLVRAAELLHRNPVSAYDGRTLTGRVRRTYLGGTILDPRSGHPPAGCWSARGDGTRLPDPDRAAAPASAAARRSGGPRRVPVDPGRVPLRALLPAEPDRHRPEPRRPVGHDGAARGAEVQPDARGRAGRAGHRRRHPHAPR</sequence>
<dbReference type="PANTHER" id="PTHR43668:SF2">
    <property type="entry name" value="ALLANTOINASE"/>
    <property type="match status" value="1"/>
</dbReference>
<dbReference type="InterPro" id="IPR017593">
    <property type="entry name" value="Allantoinase"/>
</dbReference>
<proteinExistence type="inferred from homology"/>
<keyword evidence="7" id="KW-0378">Hydrolase</keyword>